<dbReference type="PROSITE" id="PS51781">
    <property type="entry name" value="SH3B"/>
    <property type="match status" value="1"/>
</dbReference>
<feature type="region of interest" description="Disordered" evidence="3">
    <location>
        <begin position="155"/>
        <end position="207"/>
    </location>
</feature>
<evidence type="ECO:0000313" key="7">
    <source>
        <dbReference type="EMBL" id="MBU9723567.1"/>
    </source>
</evidence>
<sequence length="396" mass="43100">MKQLIILVTLSLFFTLTACGNNSSTPTESSHLTALNILTQKNTLIKVLDIVEIVKPEEVEEEASELVEEELEEEEKTITVHEASGTYYVNTGAANIRAGDGTSYDVIGSLRLNHEVEVKGTTDNGWYLFDFNGNDGYISGTLLADEKIEVVVVEETESSETASTSSSSSSSNSSNSSSSSSNSSNSSNSDSSDKKKESSPESLIAKTNVAKTTDQILTVVSTGGGNAKIEYWKKSGDKWKREMSTSGFVGSNGVSNNKVEGDRKAPTGVFGMPFAFGQGSNPGTKMEYRQITKNSYWISNVDDPQYNTWQERESSDKADEHLSKYTQQYKYAIALDYNMHNPVPGKGSAIFLHVSNGTPTLGCVSVPESQMLYLMKELKNTAKIIITSSESNIANY</sequence>
<feature type="domain" description="SH3b" evidence="5">
    <location>
        <begin position="84"/>
        <end position="147"/>
    </location>
</feature>
<keyword evidence="2" id="KW-0175">Coiled coil</keyword>
<dbReference type="Proteomes" id="UP000790580">
    <property type="component" value="Unassembled WGS sequence"/>
</dbReference>
<feature type="signal peptide" evidence="4">
    <location>
        <begin position="1"/>
        <end position="20"/>
    </location>
</feature>
<dbReference type="Pfam" id="PF08239">
    <property type="entry name" value="SH3_3"/>
    <property type="match status" value="1"/>
</dbReference>
<dbReference type="Gene3D" id="2.30.30.40">
    <property type="entry name" value="SH3 Domains"/>
    <property type="match status" value="1"/>
</dbReference>
<evidence type="ECO:0000259" key="5">
    <source>
        <dbReference type="PROSITE" id="PS51781"/>
    </source>
</evidence>
<dbReference type="PROSITE" id="PS51257">
    <property type="entry name" value="PROKAR_LIPOPROTEIN"/>
    <property type="match status" value="1"/>
</dbReference>
<organism evidence="7 8">
    <name type="scientific">Evansella alkalicola</name>
    <dbReference type="NCBI Taxonomy" id="745819"/>
    <lineage>
        <taxon>Bacteria</taxon>
        <taxon>Bacillati</taxon>
        <taxon>Bacillota</taxon>
        <taxon>Bacilli</taxon>
        <taxon>Bacillales</taxon>
        <taxon>Bacillaceae</taxon>
        <taxon>Evansella</taxon>
    </lineage>
</organism>
<reference evidence="7 8" key="1">
    <citation type="submission" date="2021-06" db="EMBL/GenBank/DDBJ databases">
        <title>Bacillus sp. RD4P76, an endophyte from a halophyte.</title>
        <authorList>
            <person name="Sun J.-Q."/>
        </authorList>
    </citation>
    <scope>NUCLEOTIDE SEQUENCE [LARGE SCALE GENOMIC DNA]</scope>
    <source>
        <strain evidence="7 8">JCM 17098</strain>
    </source>
</reference>
<dbReference type="InterPro" id="IPR003646">
    <property type="entry name" value="SH3-like_bac-type"/>
</dbReference>
<dbReference type="RefSeq" id="WP_176371297.1">
    <property type="nucleotide sequence ID" value="NZ_JAHQCR010000082.1"/>
</dbReference>
<dbReference type="SMART" id="SM00287">
    <property type="entry name" value="SH3b"/>
    <property type="match status" value="1"/>
</dbReference>
<dbReference type="InterPro" id="IPR005490">
    <property type="entry name" value="LD_TPept_cat_dom"/>
</dbReference>
<evidence type="ECO:0000256" key="3">
    <source>
        <dbReference type="SAM" id="MobiDB-lite"/>
    </source>
</evidence>
<keyword evidence="1" id="KW-0133">Cell shape</keyword>
<dbReference type="PANTHER" id="PTHR38589:SF1">
    <property type="entry name" value="BLR0621 PROTEIN"/>
    <property type="match status" value="1"/>
</dbReference>
<evidence type="ECO:0000256" key="1">
    <source>
        <dbReference type="PROSITE-ProRule" id="PRU01373"/>
    </source>
</evidence>
<comment type="caution">
    <text evidence="7">The sequence shown here is derived from an EMBL/GenBank/DDBJ whole genome shotgun (WGS) entry which is preliminary data.</text>
</comment>
<protein>
    <submittedName>
        <fullName evidence="7">SH3 domain-containing protein</fullName>
    </submittedName>
</protein>
<keyword evidence="1" id="KW-0961">Cell wall biogenesis/degradation</keyword>
<feature type="chain" id="PRO_5046229408" evidence="4">
    <location>
        <begin position="21"/>
        <end position="396"/>
    </location>
</feature>
<name>A0ABS6K210_9BACI</name>
<keyword evidence="8" id="KW-1185">Reference proteome</keyword>
<evidence type="ECO:0000256" key="2">
    <source>
        <dbReference type="SAM" id="Coils"/>
    </source>
</evidence>
<evidence type="ECO:0000259" key="6">
    <source>
        <dbReference type="PROSITE" id="PS52029"/>
    </source>
</evidence>
<dbReference type="Pfam" id="PF03734">
    <property type="entry name" value="YkuD"/>
    <property type="match status" value="1"/>
</dbReference>
<proteinExistence type="predicted"/>
<dbReference type="CDD" id="cd16913">
    <property type="entry name" value="YkuD_like"/>
    <property type="match status" value="1"/>
</dbReference>
<gene>
    <name evidence="7" type="ORF">KS407_19300</name>
</gene>
<comment type="pathway">
    <text evidence="1">Cell wall biogenesis; peptidoglycan biosynthesis.</text>
</comment>
<feature type="compositionally biased region" description="Low complexity" evidence="3">
    <location>
        <begin position="159"/>
        <end position="190"/>
    </location>
</feature>
<evidence type="ECO:0000256" key="4">
    <source>
        <dbReference type="SAM" id="SignalP"/>
    </source>
</evidence>
<evidence type="ECO:0000313" key="8">
    <source>
        <dbReference type="Proteomes" id="UP000790580"/>
    </source>
</evidence>
<accession>A0ABS6K210</accession>
<feature type="domain" description="L,D-TPase catalytic" evidence="6">
    <location>
        <begin position="218"/>
        <end position="387"/>
    </location>
</feature>
<feature type="active site" description="Nucleophile" evidence="1">
    <location>
        <position position="363"/>
    </location>
</feature>
<feature type="coiled-coil region" evidence="2">
    <location>
        <begin position="57"/>
        <end position="84"/>
    </location>
</feature>
<dbReference type="PANTHER" id="PTHR38589">
    <property type="entry name" value="BLR0621 PROTEIN"/>
    <property type="match status" value="1"/>
</dbReference>
<dbReference type="EMBL" id="JAHQCR010000082">
    <property type="protein sequence ID" value="MBU9723567.1"/>
    <property type="molecule type" value="Genomic_DNA"/>
</dbReference>
<keyword evidence="4" id="KW-0732">Signal</keyword>
<feature type="active site" description="Proton donor/acceptor" evidence="1">
    <location>
        <position position="353"/>
    </location>
</feature>
<dbReference type="PROSITE" id="PS52029">
    <property type="entry name" value="LD_TPASE"/>
    <property type="match status" value="1"/>
</dbReference>
<keyword evidence="1" id="KW-0573">Peptidoglycan synthesis</keyword>